<feature type="domain" description="Bacterial bifunctional deaminase-reductase C-terminal" evidence="1">
    <location>
        <begin position="3"/>
        <end position="179"/>
    </location>
</feature>
<dbReference type="Gene3D" id="3.40.430.10">
    <property type="entry name" value="Dihydrofolate Reductase, subunit A"/>
    <property type="match status" value="1"/>
</dbReference>
<gene>
    <name evidence="2" type="ORF">D1B31_04780</name>
</gene>
<protein>
    <submittedName>
        <fullName evidence="2">Deaminase</fullName>
    </submittedName>
</protein>
<proteinExistence type="predicted"/>
<dbReference type="PANTHER" id="PTHR38011">
    <property type="entry name" value="DIHYDROFOLATE REDUCTASE FAMILY PROTEIN (AFU_ORTHOLOGUE AFUA_8G06820)"/>
    <property type="match status" value="1"/>
</dbReference>
<sequence length="187" mass="21424">MAKLIYPINVSLDGYMEDERGNLEWSTSDDEVFAFWTDFQRPIGTYLYGRGMYESMVYWETISAKKGDQPEEMWEFAQIWRTAEKIVYSRTVQAVSSARTRIEREFDPDVIRRLIGSSEADITIGGPELAGKAMSAGLIDECHLLVNPIVLGGGKRALPDNLRMRLELLGERRFRCGVVHLHYRVIV</sequence>
<accession>A0A417YX25</accession>
<dbReference type="Pfam" id="PF01872">
    <property type="entry name" value="RibD_C"/>
    <property type="match status" value="1"/>
</dbReference>
<dbReference type="InterPro" id="IPR024072">
    <property type="entry name" value="DHFR-like_dom_sf"/>
</dbReference>
<name>A0A417YX25_9BACI</name>
<organism evidence="2 3">
    <name type="scientific">Neobacillus notoginsengisoli</name>
    <dbReference type="NCBI Taxonomy" id="1578198"/>
    <lineage>
        <taxon>Bacteria</taxon>
        <taxon>Bacillati</taxon>
        <taxon>Bacillota</taxon>
        <taxon>Bacilli</taxon>
        <taxon>Bacillales</taxon>
        <taxon>Bacillaceae</taxon>
        <taxon>Neobacillus</taxon>
    </lineage>
</organism>
<keyword evidence="3" id="KW-1185">Reference proteome</keyword>
<dbReference type="GO" id="GO:0008703">
    <property type="term" value="F:5-amino-6-(5-phosphoribosylamino)uracil reductase activity"/>
    <property type="evidence" value="ECO:0007669"/>
    <property type="project" value="InterPro"/>
</dbReference>
<dbReference type="InterPro" id="IPR050765">
    <property type="entry name" value="Riboflavin_Biosynth_HTPR"/>
</dbReference>
<evidence type="ECO:0000259" key="1">
    <source>
        <dbReference type="Pfam" id="PF01872"/>
    </source>
</evidence>
<dbReference type="OrthoDB" id="195113at2"/>
<evidence type="ECO:0000313" key="2">
    <source>
        <dbReference type="EMBL" id="RHW41965.1"/>
    </source>
</evidence>
<dbReference type="GO" id="GO:0009231">
    <property type="term" value="P:riboflavin biosynthetic process"/>
    <property type="evidence" value="ECO:0007669"/>
    <property type="project" value="InterPro"/>
</dbReference>
<dbReference type="InterPro" id="IPR002734">
    <property type="entry name" value="RibDG_C"/>
</dbReference>
<dbReference type="RefSeq" id="WP_118919620.1">
    <property type="nucleotide sequence ID" value="NZ_QWEG01000003.1"/>
</dbReference>
<dbReference type="AlphaFoldDB" id="A0A417YX25"/>
<dbReference type="SUPFAM" id="SSF53597">
    <property type="entry name" value="Dihydrofolate reductase-like"/>
    <property type="match status" value="1"/>
</dbReference>
<dbReference type="EMBL" id="QWEG01000003">
    <property type="protein sequence ID" value="RHW41965.1"/>
    <property type="molecule type" value="Genomic_DNA"/>
</dbReference>
<dbReference type="PANTHER" id="PTHR38011:SF11">
    <property type="entry name" value="2,5-DIAMINO-6-RIBOSYLAMINO-4(3H)-PYRIMIDINONE 5'-PHOSPHATE REDUCTASE"/>
    <property type="match status" value="1"/>
</dbReference>
<comment type="caution">
    <text evidence="2">The sequence shown here is derived from an EMBL/GenBank/DDBJ whole genome shotgun (WGS) entry which is preliminary data.</text>
</comment>
<evidence type="ECO:0000313" key="3">
    <source>
        <dbReference type="Proteomes" id="UP000284416"/>
    </source>
</evidence>
<reference evidence="2 3" key="1">
    <citation type="journal article" date="2017" name="Int. J. Syst. Evol. Microbiol.">
        <title>Bacillus notoginsengisoli sp. nov., a novel bacterium isolated from the rhizosphere of Panax notoginseng.</title>
        <authorList>
            <person name="Zhang M.Y."/>
            <person name="Cheng J."/>
            <person name="Cai Y."/>
            <person name="Zhang T.Y."/>
            <person name="Wu Y.Y."/>
            <person name="Manikprabhu D."/>
            <person name="Li W.J."/>
            <person name="Zhang Y.X."/>
        </authorList>
    </citation>
    <scope>NUCLEOTIDE SEQUENCE [LARGE SCALE GENOMIC DNA]</scope>
    <source>
        <strain evidence="2 3">JCM 30743</strain>
    </source>
</reference>
<dbReference type="Proteomes" id="UP000284416">
    <property type="component" value="Unassembled WGS sequence"/>
</dbReference>